<reference evidence="10" key="1">
    <citation type="journal article" date="2020" name="New Phytol.">
        <title>Comparative genomics reveals dynamic genome evolution in host specialist ectomycorrhizal fungi.</title>
        <authorList>
            <person name="Lofgren L.A."/>
            <person name="Nguyen N.H."/>
            <person name="Vilgalys R."/>
            <person name="Ruytinx J."/>
            <person name="Liao H.L."/>
            <person name="Branco S."/>
            <person name="Kuo A."/>
            <person name="LaButti K."/>
            <person name="Lipzen A."/>
            <person name="Andreopoulos W."/>
            <person name="Pangilinan J."/>
            <person name="Riley R."/>
            <person name="Hundley H."/>
            <person name="Na H."/>
            <person name="Barry K."/>
            <person name="Grigoriev I.V."/>
            <person name="Stajich J.E."/>
            <person name="Kennedy P.G."/>
        </authorList>
    </citation>
    <scope>NUCLEOTIDE SEQUENCE</scope>
    <source>
        <strain evidence="10">DOB743</strain>
    </source>
</reference>
<dbReference type="SMART" id="SM00602">
    <property type="entry name" value="VPS10"/>
    <property type="match status" value="2"/>
</dbReference>
<evidence type="ECO:0000313" key="10">
    <source>
        <dbReference type="EMBL" id="KAG1760083.1"/>
    </source>
</evidence>
<dbReference type="GO" id="GO:0016020">
    <property type="term" value="C:membrane"/>
    <property type="evidence" value="ECO:0007669"/>
    <property type="project" value="UniProtKB-SubCell"/>
</dbReference>
<keyword evidence="11" id="KW-1185">Reference proteome</keyword>
<dbReference type="GO" id="GO:0006895">
    <property type="term" value="P:Golgi to endosome transport"/>
    <property type="evidence" value="ECO:0007669"/>
    <property type="project" value="TreeGrafter"/>
</dbReference>
<evidence type="ECO:0000313" key="11">
    <source>
        <dbReference type="Proteomes" id="UP000714275"/>
    </source>
</evidence>
<evidence type="ECO:0000256" key="1">
    <source>
        <dbReference type="ARBA" id="ARBA00004370"/>
    </source>
</evidence>
<dbReference type="GO" id="GO:0005829">
    <property type="term" value="C:cytosol"/>
    <property type="evidence" value="ECO:0007669"/>
    <property type="project" value="GOC"/>
</dbReference>
<dbReference type="InterPro" id="IPR031777">
    <property type="entry name" value="Sortilin_C"/>
</dbReference>
<dbReference type="EMBL" id="JABBWD010000511">
    <property type="protein sequence ID" value="KAG1760083.1"/>
    <property type="molecule type" value="Genomic_DNA"/>
</dbReference>
<keyword evidence="4 7" id="KW-1133">Transmembrane helix</keyword>
<dbReference type="GO" id="GO:0006896">
    <property type="term" value="P:Golgi to vacuole transport"/>
    <property type="evidence" value="ECO:0007669"/>
    <property type="project" value="TreeGrafter"/>
</dbReference>
<feature type="transmembrane region" description="Helical" evidence="7">
    <location>
        <begin position="1346"/>
        <end position="1368"/>
    </location>
</feature>
<dbReference type="Gene3D" id="3.30.60.270">
    <property type="match status" value="2"/>
</dbReference>
<dbReference type="InterPro" id="IPR031778">
    <property type="entry name" value="Sortilin_N"/>
</dbReference>
<dbReference type="Gene3D" id="2.10.70.80">
    <property type="match status" value="2"/>
</dbReference>
<comment type="caution">
    <text evidence="10">The sequence shown here is derived from an EMBL/GenBank/DDBJ whole genome shotgun (WGS) entry which is preliminary data.</text>
</comment>
<evidence type="ECO:0000256" key="5">
    <source>
        <dbReference type="ARBA" id="ARBA00023136"/>
    </source>
</evidence>
<dbReference type="PANTHER" id="PTHR12106">
    <property type="entry name" value="SORTILIN RELATED"/>
    <property type="match status" value="1"/>
</dbReference>
<sequence length="1450" mass="162582">MAPWHRTAAFIWSTLAFLLYFGYTSAADPEHAINYFNNAPVRLFFFDDTTSVIYHDATFGEIHVSQDEGKTWKRADDIPPGEAAMFIEHPFNNRVAFVLTNSYTHYRTDDRGKSWRTFDVPELVAYVQKPLSFHSDPKKWEYTLFQATKCDQIPWGEQCRDVTYYTKDGFASLPQLLLDDVSRCQFAHSSKDFKHDAHEDLVYCVAYDTSAMTGSHNIASSRLYSSTDFFATKQNEDLGIGKNAKGVVAFAIVSKFAVVALKDLTPGSDGDMLLYVTVNTKEWAKAQFPHASQARLRENAYTIVESTIHSLAVDVVLHDITTVGTLFVSNSNGTYFVESLMDTNRNMAGYVDYEAIYGVEGAGIANVIANAQDVERKMAAKQLRSVITFNDGSSWDPLVAPSGTCSSEPCSLHLHSVTDMHNYGPVFSSPAPGFVMGVGSVGKALAPYDESNTYMSTDAGLTWSMVREGACQYEFGDSGSVIVIVDDEQPTDSIMYSTDMGQSWNTYNVGIQFRAKGLTTVSDSTSQKFLLLGQVIRQSKQPNEGRNAAIYLDFAALGRPKCGPNDKESWYARANSKSECIMGAKQWYTRRKANANCYMGEEFHDPEVHDDKCPCEEHDYECDYNYVRSDGKCVPSGPERIPSTQCTLGTPDEKYMGSSGYRKIPGNMCEGGSRMDEPMSKDCSGAEPVEGAIVHQIHPFPSDIVQSEYFKDSKTVLVRLADLTIWQSSNEGYTWEQKFPEERFLAFYMHTHTNERAYLITDSKRFYYTTDTGRYWHSSEAPSYPNTFGAQVLRFQTKSDYLIWVGNVDCQSGYENCRAQAQYTWNNGRNWQLVEDYVINCDWARDEELRVDSSQILCESYANKQGSQVFFGKENALQLVSGTDYYAKKTKLFDHVVGFTKFSEFLIVAEYLPMRGTLNLQVSLDGRTFASGSFPPGMHPDSHAYTVLESSTKSIFLHMTMNEFPTPWGNILKSNSNGTYFGLSIDNVNRNNGGFVDFEKFAGLDGIAMVNVVANPAEAVLTGRKALQTRITHNDGGTWKALLPPSVDSLGMKYPCTSVGCSLHVHGYTERFDARATYSSPSIVGVVMAVGNVGDELATYTESDTFLSRNGGFTWEEVHKDAHLWEFGDSGSIIVIVNDEEPTDHVLFTTDEGLTWREFKFTTEKIRVRDIMTVPEDTSRKFMLLGRYPTTAGSVIVHLDFSSLTHRKCLVDVENPGHDDFELWSPSEERDSLCLFGRQTLYHRRKRDVNCVVGNTPKALDNVMRNCTCTLEDFECEFNYVRNGEGECALVPGTRALPSDDSCRNGEDYWYERTAYRKVLYSTCEGGDRIDRGTQHLCPGINGHSAMFWMMVILFPFAITALVAWWWYSKSGMARGTIRLPGGDYSHGSGSGVMATLASVPWFLLGLSGIAFEYLASSLESVSMGYRARRGYRDVPVDEDAQVLHFEDEE</sequence>
<keyword evidence="6" id="KW-0325">Glycoprotein</keyword>
<dbReference type="FunFam" id="3.30.60.270:FF:000005">
    <property type="entry name" value="Sortilin"/>
    <property type="match status" value="1"/>
</dbReference>
<dbReference type="InterPro" id="IPR006581">
    <property type="entry name" value="VPS10"/>
</dbReference>
<evidence type="ECO:0000256" key="7">
    <source>
        <dbReference type="SAM" id="Phobius"/>
    </source>
</evidence>
<feature type="signal peptide" evidence="8">
    <location>
        <begin position="1"/>
        <end position="26"/>
    </location>
</feature>
<dbReference type="SUPFAM" id="SSF110296">
    <property type="entry name" value="Oligoxyloglucan reducing end-specific cellobiohydrolase"/>
    <property type="match status" value="2"/>
</dbReference>
<dbReference type="InterPro" id="IPR050310">
    <property type="entry name" value="VPS10-sortilin"/>
</dbReference>
<dbReference type="Pfam" id="PF15902">
    <property type="entry name" value="Sortilin-Vps10"/>
    <property type="match status" value="2"/>
</dbReference>
<feature type="chain" id="PRO_5040126117" description="VPS10 domain-containing protein" evidence="8">
    <location>
        <begin position="27"/>
        <end position="1450"/>
    </location>
</feature>
<gene>
    <name evidence="10" type="ORF">EV702DRAFT_615110</name>
</gene>
<keyword evidence="5 7" id="KW-0472">Membrane</keyword>
<accession>A0A9P7CVD1</accession>
<evidence type="ECO:0000256" key="4">
    <source>
        <dbReference type="ARBA" id="ARBA00022989"/>
    </source>
</evidence>
<feature type="domain" description="VPS10" evidence="9">
    <location>
        <begin position="714"/>
        <end position="1343"/>
    </location>
</feature>
<dbReference type="Gene3D" id="2.130.10.10">
    <property type="entry name" value="YVTN repeat-like/Quinoprotein amine dehydrogenase"/>
    <property type="match status" value="2"/>
</dbReference>
<dbReference type="Pfam" id="PF15901">
    <property type="entry name" value="Sortilin_C"/>
    <property type="match status" value="2"/>
</dbReference>
<dbReference type="Proteomes" id="UP000714275">
    <property type="component" value="Unassembled WGS sequence"/>
</dbReference>
<evidence type="ECO:0000256" key="6">
    <source>
        <dbReference type="ARBA" id="ARBA00023180"/>
    </source>
</evidence>
<keyword evidence="2 7" id="KW-0812">Transmembrane</keyword>
<protein>
    <recommendedName>
        <fullName evidence="9">VPS10 domain-containing protein</fullName>
    </recommendedName>
</protein>
<dbReference type="GO" id="GO:0005794">
    <property type="term" value="C:Golgi apparatus"/>
    <property type="evidence" value="ECO:0007669"/>
    <property type="project" value="TreeGrafter"/>
</dbReference>
<dbReference type="GO" id="GO:0006623">
    <property type="term" value="P:protein targeting to vacuole"/>
    <property type="evidence" value="ECO:0007669"/>
    <property type="project" value="TreeGrafter"/>
</dbReference>
<keyword evidence="3" id="KW-0677">Repeat</keyword>
<dbReference type="PANTHER" id="PTHR12106:SF27">
    <property type="entry name" value="SORTILIN-RELATED RECEPTOR"/>
    <property type="match status" value="1"/>
</dbReference>
<name>A0A9P7CVD1_9AGAM</name>
<evidence type="ECO:0000259" key="9">
    <source>
        <dbReference type="SMART" id="SM00602"/>
    </source>
</evidence>
<dbReference type="OrthoDB" id="443634at2759"/>
<comment type="subcellular location">
    <subcellularLocation>
        <location evidence="1">Membrane</location>
    </subcellularLocation>
</comment>
<evidence type="ECO:0000256" key="2">
    <source>
        <dbReference type="ARBA" id="ARBA00022692"/>
    </source>
</evidence>
<evidence type="ECO:0000256" key="3">
    <source>
        <dbReference type="ARBA" id="ARBA00022737"/>
    </source>
</evidence>
<evidence type="ECO:0000256" key="8">
    <source>
        <dbReference type="SAM" id="SignalP"/>
    </source>
</evidence>
<feature type="transmembrane region" description="Helical" evidence="7">
    <location>
        <begin position="1389"/>
        <end position="1412"/>
    </location>
</feature>
<keyword evidence="8" id="KW-0732">Signal</keyword>
<proteinExistence type="predicted"/>
<dbReference type="InterPro" id="IPR015943">
    <property type="entry name" value="WD40/YVTN_repeat-like_dom_sf"/>
</dbReference>
<feature type="domain" description="VPS10" evidence="9">
    <location>
        <begin position="51"/>
        <end position="688"/>
    </location>
</feature>
<organism evidence="10 11">
    <name type="scientific">Suillus placidus</name>
    <dbReference type="NCBI Taxonomy" id="48579"/>
    <lineage>
        <taxon>Eukaryota</taxon>
        <taxon>Fungi</taxon>
        <taxon>Dikarya</taxon>
        <taxon>Basidiomycota</taxon>
        <taxon>Agaricomycotina</taxon>
        <taxon>Agaricomycetes</taxon>
        <taxon>Agaricomycetidae</taxon>
        <taxon>Boletales</taxon>
        <taxon>Suillineae</taxon>
        <taxon>Suillaceae</taxon>
        <taxon>Suillus</taxon>
    </lineage>
</organism>